<feature type="domain" description="Formyl transferase N-terminal" evidence="2">
    <location>
        <begin position="2"/>
        <end position="78"/>
    </location>
</feature>
<evidence type="ECO:0000259" key="2">
    <source>
        <dbReference type="Pfam" id="PF00551"/>
    </source>
</evidence>
<dbReference type="InterPro" id="IPR036477">
    <property type="entry name" value="Formyl_transf_N_sf"/>
</dbReference>
<accession>A0A8J3RCP1</accession>
<organism evidence="3 4">
    <name type="scientific">Sphaerimonospora thailandensis</name>
    <dbReference type="NCBI Taxonomy" id="795644"/>
    <lineage>
        <taxon>Bacteria</taxon>
        <taxon>Bacillati</taxon>
        <taxon>Actinomycetota</taxon>
        <taxon>Actinomycetes</taxon>
        <taxon>Streptosporangiales</taxon>
        <taxon>Streptosporangiaceae</taxon>
        <taxon>Sphaerimonospora</taxon>
    </lineage>
</organism>
<dbReference type="EMBL" id="BOOG01000055">
    <property type="protein sequence ID" value="GIH72578.1"/>
    <property type="molecule type" value="Genomic_DNA"/>
</dbReference>
<gene>
    <name evidence="3" type="ORF">Mth01_48310</name>
</gene>
<comment type="caution">
    <text evidence="3">The sequence shown here is derived from an EMBL/GenBank/DDBJ whole genome shotgun (WGS) entry which is preliminary data.</text>
</comment>
<dbReference type="AlphaFoldDB" id="A0A8J3RCP1"/>
<dbReference type="Proteomes" id="UP000610966">
    <property type="component" value="Unassembled WGS sequence"/>
</dbReference>
<feature type="region of interest" description="Disordered" evidence="1">
    <location>
        <begin position="82"/>
        <end position="109"/>
    </location>
</feature>
<keyword evidence="4" id="KW-1185">Reference proteome</keyword>
<evidence type="ECO:0000313" key="4">
    <source>
        <dbReference type="Proteomes" id="UP000610966"/>
    </source>
</evidence>
<proteinExistence type="predicted"/>
<dbReference type="Gene3D" id="3.40.50.170">
    <property type="entry name" value="Formyl transferase, N-terminal domain"/>
    <property type="match status" value="1"/>
</dbReference>
<dbReference type="RefSeq" id="WP_204018235.1">
    <property type="nucleotide sequence ID" value="NZ_BOOG01000055.1"/>
</dbReference>
<evidence type="ECO:0000313" key="3">
    <source>
        <dbReference type="EMBL" id="GIH72578.1"/>
    </source>
</evidence>
<dbReference type="Pfam" id="PF00551">
    <property type="entry name" value="Formyl_trans_N"/>
    <property type="match status" value="1"/>
</dbReference>
<reference evidence="3" key="1">
    <citation type="submission" date="2021-01" db="EMBL/GenBank/DDBJ databases">
        <title>Whole genome shotgun sequence of Sphaerimonospora thailandensis NBRC 107569.</title>
        <authorList>
            <person name="Komaki H."/>
            <person name="Tamura T."/>
        </authorList>
    </citation>
    <scope>NUCLEOTIDE SEQUENCE</scope>
    <source>
        <strain evidence="3">NBRC 107569</strain>
    </source>
</reference>
<protein>
    <recommendedName>
        <fullName evidence="2">Formyl transferase N-terminal domain-containing protein</fullName>
    </recommendedName>
</protein>
<dbReference type="SUPFAM" id="SSF53328">
    <property type="entry name" value="Formyltransferase"/>
    <property type="match status" value="1"/>
</dbReference>
<evidence type="ECO:0000256" key="1">
    <source>
        <dbReference type="SAM" id="MobiDB-lite"/>
    </source>
</evidence>
<sequence>MDLVVLAYHRWIEGDLLTRYAGTMINQHPADLSDLDDSGARRFTGKDPVRSAMAAGRTTTRTSCFAVDETRDGGAVLAMGPQVPVQGRQAAGEPAPRRNLSGRLNRRES</sequence>
<dbReference type="InterPro" id="IPR002376">
    <property type="entry name" value="Formyl_transf_N"/>
</dbReference>
<name>A0A8J3RCP1_9ACTN</name>